<dbReference type="Proteomes" id="UP000322283">
    <property type="component" value="Unassembled WGS sequence"/>
</dbReference>
<dbReference type="RefSeq" id="WP_069588165.1">
    <property type="nucleotide sequence ID" value="NZ_CP017019.1"/>
</dbReference>
<dbReference type="InterPro" id="IPR036397">
    <property type="entry name" value="RNaseH_sf"/>
</dbReference>
<keyword evidence="6" id="KW-1185">Reference proteome</keyword>
<accession>A0AAC9HFQ4</accession>
<proteinExistence type="predicted"/>
<feature type="region of interest" description="Disordered" evidence="1">
    <location>
        <begin position="164"/>
        <end position="269"/>
    </location>
</feature>
<dbReference type="InterPro" id="IPR002562">
    <property type="entry name" value="3'-5'_exonuclease_dom"/>
</dbReference>
<dbReference type="Proteomes" id="UP000094598">
    <property type="component" value="Chromosome"/>
</dbReference>
<dbReference type="InterPro" id="IPR012337">
    <property type="entry name" value="RNaseH-like_sf"/>
</dbReference>
<sequence>MFEKGFHFSDLVGPNPAEALLTGAIEIVAGTPPDGGETPGPANPAKRNPDPVEAVFACTAARKKEEPFNFDAAMAETVARLNAAAPPGVVEWAMVNRPDLTAAVDKTVALLDEAAADNDAVVFNLALGDYEAAWQAIFDAYRREAATQDAGGVESGEDFSCHANTGDGYKNGVGGLRTDRSLSGGNPAISGREEKTGDGGKPLESSDKKEQGYTRHNDESSNLPTTGERPLVGPNKGRSGGPVRGDGQTPPNDMFPKTEHQDGVSPDPVQALLFPEMGTTGEKDSHPPASQLPFELEAAPTAWQEWLERVKIVVVEDLDTWRSALAAAKAAGVCGFDTETTGLDPFVNEIRLLQLAVPVYPAGKKNLVAEDGKGPESGGNAVAYVADLWRFGKEDRREMLDGVVGLMADPDVSFAGHNLKFDLKFLRSALAAAEGKPRWPGKRLPCERLFDTMLASQLVTAGDFIPEAQFSKWREEHGVHIVKEGNGPTRYFDRHGHEGKFERDTQKKIRPIYPTHSVDCQ</sequence>
<organism evidence="3 5">
    <name type="scientific">Neomoorella thermoacetica</name>
    <name type="common">Clostridium thermoaceticum</name>
    <dbReference type="NCBI Taxonomy" id="1525"/>
    <lineage>
        <taxon>Bacteria</taxon>
        <taxon>Bacillati</taxon>
        <taxon>Bacillota</taxon>
        <taxon>Clostridia</taxon>
        <taxon>Neomoorellales</taxon>
        <taxon>Neomoorellaceae</taxon>
        <taxon>Neomoorella</taxon>
    </lineage>
</organism>
<evidence type="ECO:0000313" key="6">
    <source>
        <dbReference type="Proteomes" id="UP000322283"/>
    </source>
</evidence>
<dbReference type="GO" id="GO:0006139">
    <property type="term" value="P:nucleobase-containing compound metabolic process"/>
    <property type="evidence" value="ECO:0007669"/>
    <property type="project" value="InterPro"/>
</dbReference>
<dbReference type="AlphaFoldDB" id="A0AAC9HFQ4"/>
<dbReference type="GO" id="GO:0003676">
    <property type="term" value="F:nucleic acid binding"/>
    <property type="evidence" value="ECO:0007669"/>
    <property type="project" value="InterPro"/>
</dbReference>
<dbReference type="Pfam" id="PF01612">
    <property type="entry name" value="DNA_pol_A_exo1"/>
    <property type="match status" value="1"/>
</dbReference>
<dbReference type="EMBL" id="VCDX01000016">
    <property type="protein sequence ID" value="TYL07930.1"/>
    <property type="molecule type" value="Genomic_DNA"/>
</dbReference>
<protein>
    <submittedName>
        <fullName evidence="3">3'-5' exonuclease</fullName>
    </submittedName>
</protein>
<dbReference type="EMBL" id="CP017019">
    <property type="protein sequence ID" value="AOQ23004.1"/>
    <property type="molecule type" value="Genomic_DNA"/>
</dbReference>
<reference evidence="4 6" key="2">
    <citation type="submission" date="2019-05" db="EMBL/GenBank/DDBJ databases">
        <title>Genome sequence of Moorella thermoacetica ATCC 33924.</title>
        <authorList>
            <person name="Poehlein A."/>
            <person name="Bengelsdorf F.R."/>
            <person name="Duerre P."/>
            <person name="Daniel R."/>
        </authorList>
    </citation>
    <scope>NUCLEOTIDE SEQUENCE [LARGE SCALE GENOMIC DNA]</scope>
    <source>
        <strain evidence="4 6">ATCC 33924</strain>
    </source>
</reference>
<feature type="compositionally biased region" description="Low complexity" evidence="1">
    <location>
        <begin position="30"/>
        <end position="40"/>
    </location>
</feature>
<evidence type="ECO:0000256" key="1">
    <source>
        <dbReference type="SAM" id="MobiDB-lite"/>
    </source>
</evidence>
<evidence type="ECO:0000313" key="5">
    <source>
        <dbReference type="Proteomes" id="UP000094598"/>
    </source>
</evidence>
<evidence type="ECO:0000313" key="4">
    <source>
        <dbReference type="EMBL" id="TYL07930.1"/>
    </source>
</evidence>
<evidence type="ECO:0000313" key="3">
    <source>
        <dbReference type="EMBL" id="AOQ23004.1"/>
    </source>
</evidence>
<dbReference type="GO" id="GO:0008408">
    <property type="term" value="F:3'-5' exonuclease activity"/>
    <property type="evidence" value="ECO:0007669"/>
    <property type="project" value="InterPro"/>
</dbReference>
<keyword evidence="3" id="KW-0269">Exonuclease</keyword>
<dbReference type="SUPFAM" id="SSF53098">
    <property type="entry name" value="Ribonuclease H-like"/>
    <property type="match status" value="1"/>
</dbReference>
<keyword evidence="3" id="KW-0540">Nuclease</keyword>
<name>A0AAC9HFQ4_NEOTH</name>
<reference evidence="3 5" key="1">
    <citation type="submission" date="2016-08" db="EMBL/GenBank/DDBJ databases">
        <title>Moorella thermoacetica DSM 103132.</title>
        <authorList>
            <person name="Jendresen C.B."/>
            <person name="Redl S.M."/>
            <person name="Jensen T.O."/>
            <person name="Nielsen A.T."/>
        </authorList>
    </citation>
    <scope>NUCLEOTIDE SEQUENCE [LARGE SCALE GENOMIC DNA]</scope>
    <source>
        <strain evidence="3 5">DSM 103132</strain>
    </source>
</reference>
<dbReference type="Gene3D" id="3.30.420.10">
    <property type="entry name" value="Ribonuclease H-like superfamily/Ribonuclease H"/>
    <property type="match status" value="1"/>
</dbReference>
<feature type="compositionally biased region" description="Basic and acidic residues" evidence="1">
    <location>
        <begin position="204"/>
        <end position="219"/>
    </location>
</feature>
<gene>
    <name evidence="3" type="ORF">Maut_00535</name>
    <name evidence="4" type="ORF">MTAT_27940</name>
</gene>
<feature type="domain" description="3'-5' exonuclease" evidence="2">
    <location>
        <begin position="313"/>
        <end position="460"/>
    </location>
</feature>
<feature type="region of interest" description="Disordered" evidence="1">
    <location>
        <begin position="29"/>
        <end position="50"/>
    </location>
</feature>
<keyword evidence="3" id="KW-0378">Hydrolase</keyword>
<evidence type="ECO:0000259" key="2">
    <source>
        <dbReference type="Pfam" id="PF01612"/>
    </source>
</evidence>